<evidence type="ECO:0000313" key="1">
    <source>
        <dbReference type="EMBL" id="KCZ95279.1"/>
    </source>
</evidence>
<dbReference type="InterPro" id="IPR050643">
    <property type="entry name" value="Periplasmic_pilus_chap"/>
</dbReference>
<reference evidence="1 2" key="1">
    <citation type="submission" date="2013-04" db="EMBL/GenBank/DDBJ databases">
        <title>Hyphomonas hirschiana VP5 Genome Sequencing.</title>
        <authorList>
            <person name="Lai Q."/>
            <person name="Shao Z."/>
        </authorList>
    </citation>
    <scope>NUCLEOTIDE SEQUENCE [LARGE SCALE GENOMIC DNA]</scope>
    <source>
        <strain evidence="1 2">VP5</strain>
    </source>
</reference>
<gene>
    <name evidence="1" type="ORF">HHI_06399</name>
</gene>
<dbReference type="RefSeq" id="WP_011647488.1">
    <property type="nucleotide sequence ID" value="NZ_ARYI01000004.1"/>
</dbReference>
<dbReference type="InterPro" id="IPR013783">
    <property type="entry name" value="Ig-like_fold"/>
</dbReference>
<proteinExistence type="predicted"/>
<keyword evidence="2" id="KW-1185">Reference proteome</keyword>
<dbReference type="OrthoDB" id="369595at2"/>
<dbReference type="SUPFAM" id="SSF49354">
    <property type="entry name" value="PapD-like"/>
    <property type="match status" value="1"/>
</dbReference>
<dbReference type="PANTHER" id="PTHR30251">
    <property type="entry name" value="PILUS ASSEMBLY CHAPERONE"/>
    <property type="match status" value="1"/>
</dbReference>
<dbReference type="Proteomes" id="UP000025061">
    <property type="component" value="Unassembled WGS sequence"/>
</dbReference>
<dbReference type="EMBL" id="ARYI01000004">
    <property type="protein sequence ID" value="KCZ95279.1"/>
    <property type="molecule type" value="Genomic_DNA"/>
</dbReference>
<evidence type="ECO:0000313" key="2">
    <source>
        <dbReference type="Proteomes" id="UP000025061"/>
    </source>
</evidence>
<dbReference type="PATRIC" id="fig|1280951.3.peg.1295"/>
<dbReference type="Gene3D" id="2.60.40.10">
    <property type="entry name" value="Immunoglobulins"/>
    <property type="match status" value="1"/>
</dbReference>
<protein>
    <submittedName>
        <fullName evidence="1">Putative fimbrial assembly protein</fullName>
    </submittedName>
</protein>
<dbReference type="AlphaFoldDB" id="A0A059FX65"/>
<organism evidence="1 2">
    <name type="scientific">Hyphomonas hirschiana VP5</name>
    <dbReference type="NCBI Taxonomy" id="1280951"/>
    <lineage>
        <taxon>Bacteria</taxon>
        <taxon>Pseudomonadati</taxon>
        <taxon>Pseudomonadota</taxon>
        <taxon>Alphaproteobacteria</taxon>
        <taxon>Hyphomonadales</taxon>
        <taxon>Hyphomonadaceae</taxon>
        <taxon>Hyphomonas</taxon>
    </lineage>
</organism>
<accession>A0A059FX65</accession>
<dbReference type="InterPro" id="IPR008962">
    <property type="entry name" value="PapD-like_sf"/>
</dbReference>
<sequence length="246" mass="26724">MHIQGLIRLGALFLVSLALAGEALAFRLSPMRYILAPAGTDAEITLRLENTYPVDLPIEVEVFRRTITEDGKEVREPADDDFLVFPPQSLVPAGQEQAFRVRYVGPPSLDVMESYVVMFRQLPIRNRAEGNSGIDVMMALGTAAYVSPPGATANLSLGVEALPDNPDQIDIWVTNSGNAYGYVDQFHIRLQTEEGASAVIPPSVSTQGLETPLIMPNARRKLRVDIPETLSGQPIVSAEISALPAE</sequence>
<name>A0A059FX65_9PROT</name>
<dbReference type="PANTHER" id="PTHR30251:SF4">
    <property type="entry name" value="SLR1668 PROTEIN"/>
    <property type="match status" value="1"/>
</dbReference>
<comment type="caution">
    <text evidence="1">The sequence shown here is derived from an EMBL/GenBank/DDBJ whole genome shotgun (WGS) entry which is preliminary data.</text>
</comment>